<feature type="transmembrane region" description="Helical" evidence="1">
    <location>
        <begin position="263"/>
        <end position="287"/>
    </location>
</feature>
<keyword evidence="1" id="KW-1133">Transmembrane helix</keyword>
<evidence type="ECO:0000256" key="1">
    <source>
        <dbReference type="SAM" id="Phobius"/>
    </source>
</evidence>
<keyword evidence="1" id="KW-0472">Membrane</keyword>
<comment type="caution">
    <text evidence="2">The sequence shown here is derived from an EMBL/GenBank/DDBJ whole genome shotgun (WGS) entry which is preliminary data.</text>
</comment>
<accession>A0ABU2MM39</accession>
<organism evidence="2 3">
    <name type="scientific">Streptomyces litchfieldiae</name>
    <dbReference type="NCBI Taxonomy" id="3075543"/>
    <lineage>
        <taxon>Bacteria</taxon>
        <taxon>Bacillati</taxon>
        <taxon>Actinomycetota</taxon>
        <taxon>Actinomycetes</taxon>
        <taxon>Kitasatosporales</taxon>
        <taxon>Streptomycetaceae</taxon>
        <taxon>Streptomyces</taxon>
    </lineage>
</organism>
<reference evidence="3" key="1">
    <citation type="submission" date="2023-07" db="EMBL/GenBank/DDBJ databases">
        <title>30 novel species of actinomycetes from the DSMZ collection.</title>
        <authorList>
            <person name="Nouioui I."/>
        </authorList>
    </citation>
    <scope>NUCLEOTIDE SEQUENCE [LARGE SCALE GENOMIC DNA]</scope>
    <source>
        <strain evidence="3">DSM 44938</strain>
    </source>
</reference>
<evidence type="ECO:0000313" key="2">
    <source>
        <dbReference type="EMBL" id="MDT0342541.1"/>
    </source>
</evidence>
<name>A0ABU2MM39_9ACTN</name>
<gene>
    <name evidence="2" type="ORF">RM590_07865</name>
</gene>
<evidence type="ECO:0008006" key="4">
    <source>
        <dbReference type="Google" id="ProtNLM"/>
    </source>
</evidence>
<dbReference type="RefSeq" id="WP_311703664.1">
    <property type="nucleotide sequence ID" value="NZ_JAVREL010000003.1"/>
</dbReference>
<keyword evidence="1" id="KW-0812">Transmembrane</keyword>
<dbReference type="EMBL" id="JAVREL010000003">
    <property type="protein sequence ID" value="MDT0342541.1"/>
    <property type="molecule type" value="Genomic_DNA"/>
</dbReference>
<feature type="transmembrane region" description="Helical" evidence="1">
    <location>
        <begin position="166"/>
        <end position="189"/>
    </location>
</feature>
<feature type="transmembrane region" description="Helical" evidence="1">
    <location>
        <begin position="210"/>
        <end position="230"/>
    </location>
</feature>
<feature type="transmembrane region" description="Helical" evidence="1">
    <location>
        <begin position="307"/>
        <end position="326"/>
    </location>
</feature>
<sequence>MTVSVDPVRGLLRDHRALCERAVDPLEIAAGLEARGLTDRAAARFRHRDLFSLAEELYARAAAPAEADGPRRPRPRAADPGAGLRRVVRALLPLLPGALCAAGLRAGADRTVLAAATLAAVWLVLFRRTPVGPAGLLALPPLAHALGGDPFLDELLPGPQEVTSDAAATALALSFAVAPAAWSAAWFAARCRRRLAASRGVRGFAAGARPLLAAALGLYLAGLLAAQGVVRLLLGPSALGSTTALGLLLGIAVLLIGHGFRCAAAAGLAVAGGVEALAVALASASWLPGCGALGRPVASLVAAHGLTAVPVLACACAAAGLLVLAARSLTGPAAHHETASPTVLPNNC</sequence>
<protein>
    <recommendedName>
        <fullName evidence="4">Integral membrane protein</fullName>
    </recommendedName>
</protein>
<evidence type="ECO:0000313" key="3">
    <source>
        <dbReference type="Proteomes" id="UP001183246"/>
    </source>
</evidence>
<proteinExistence type="predicted"/>
<keyword evidence="3" id="KW-1185">Reference proteome</keyword>
<dbReference type="Proteomes" id="UP001183246">
    <property type="component" value="Unassembled WGS sequence"/>
</dbReference>
<feature type="transmembrane region" description="Helical" evidence="1">
    <location>
        <begin position="236"/>
        <end position="256"/>
    </location>
</feature>